<evidence type="ECO:0000313" key="6">
    <source>
        <dbReference type="EnsemblPlants" id="LPERR01G37880.1"/>
    </source>
</evidence>
<feature type="region of interest" description="Disordered" evidence="4">
    <location>
        <begin position="69"/>
        <end position="97"/>
    </location>
</feature>
<dbReference type="HOGENOM" id="CLU_005303_1_0_1"/>
<reference evidence="6 7" key="1">
    <citation type="submission" date="2012-08" db="EMBL/GenBank/DDBJ databases">
        <title>Oryza genome evolution.</title>
        <authorList>
            <person name="Wing R.A."/>
        </authorList>
    </citation>
    <scope>NUCLEOTIDE SEQUENCE</scope>
</reference>
<dbReference type="GO" id="GO:0006974">
    <property type="term" value="P:DNA damage response"/>
    <property type="evidence" value="ECO:0007669"/>
    <property type="project" value="UniProtKB-KW"/>
</dbReference>
<evidence type="ECO:0000256" key="1">
    <source>
        <dbReference type="ARBA" id="ARBA00004123"/>
    </source>
</evidence>
<keyword evidence="7" id="KW-1185">Reference proteome</keyword>
<dbReference type="EnsemblPlants" id="LPERR01G37880.1">
    <property type="protein sequence ID" value="LPERR01G37880.1"/>
    <property type="gene ID" value="LPERR01G37880"/>
</dbReference>
<keyword evidence="3" id="KW-0539">Nucleus</keyword>
<accession>A0A0D9VA31</accession>
<dbReference type="PROSITE" id="PS50172">
    <property type="entry name" value="BRCT"/>
    <property type="match status" value="1"/>
</dbReference>
<comment type="subcellular location">
    <subcellularLocation>
        <location evidence="1">Nucleus</location>
    </subcellularLocation>
</comment>
<dbReference type="PANTHER" id="PTHR23196:SF23">
    <property type="entry name" value="OS01G0939300 PROTEIN"/>
    <property type="match status" value="1"/>
</dbReference>
<sequence length="775" mass="86004">MANKKIEHPPCFDSWRINGESTERNPRTLQPSTYSTVHTVVTDSRSWHPLILSKAPDYLEPAPPPPAPHFRHRRRPRPCSSCVTASAGGGTRHSFSSHHDMHMMTSASESARLDYLNSQEPGDESQMNAIDVVDKLFVEDDIETYQNISTDQIMKAKSASTFSSGIAQCLVKKAECSFPLKKAGIFDWADTPTVDDCTTSIFSMENTRDHANNQVKHVDSQKCGGYGSGTRARPVLECIDEDSGTSCLKKPEPFSCTGDLYQEYDVGPNTQMAAEAMEALFNASTVSYDAKENERPEGSVVINMTKGTKIDKTNAVHSPIQKRSGVATEYKQIKVDDTPRENAESSISYTKRPNMSKTRKYPKKMAGKGKGNIISGIIQRDIHHKVSEVITKSGTDDSNIPLSLGADALIHPKRRRTYMFTSGSSKVEFIEAVKSTALRAKTTEVKQLSTAKTASISDRDTATGMRMSSHSSLADQEASAASSYFNPLVEIFSVGHEKCSVPGKKGHDSSLMHSVPLKELSSAEPQARTCTSKKILKRVLKSAGSRELASLLRNEVSPVLQSSRRRRRHMSTVRVLFSQSMDNETLNNQTKILIHFGLSMATTISEATHFVAEKFARTRNMLEAIAMGIPVVTPAWLECCEEARCFVDEKRYILRDTKKEKELGFSMPVSLSRACKKPLLEGRRVLITPNAKPSKEVLKSLVVAAHGKLLERITMSKMKNRSLAGAFVISCEQDYSICVTFIKNGFEVFDSELVLNGIVTQNLEFERYRLFHNKT</sequence>
<dbReference type="Pfam" id="PF16589">
    <property type="entry name" value="BRCT_2"/>
    <property type="match status" value="1"/>
</dbReference>
<dbReference type="eggNOG" id="KOG2043">
    <property type="taxonomic scope" value="Eukaryota"/>
</dbReference>
<keyword evidence="2" id="KW-0227">DNA damage</keyword>
<dbReference type="SUPFAM" id="SSF52113">
    <property type="entry name" value="BRCT domain"/>
    <property type="match status" value="1"/>
</dbReference>
<evidence type="ECO:0000256" key="2">
    <source>
        <dbReference type="ARBA" id="ARBA00022763"/>
    </source>
</evidence>
<evidence type="ECO:0000256" key="3">
    <source>
        <dbReference type="ARBA" id="ARBA00023242"/>
    </source>
</evidence>
<dbReference type="CDD" id="cd18432">
    <property type="entry name" value="BRCT_PAXIP1_rpt6_like"/>
    <property type="match status" value="1"/>
</dbReference>
<reference evidence="6" key="3">
    <citation type="submission" date="2015-04" db="UniProtKB">
        <authorList>
            <consortium name="EnsemblPlants"/>
        </authorList>
    </citation>
    <scope>IDENTIFICATION</scope>
</reference>
<feature type="domain" description="BRCT" evidence="5">
    <location>
        <begin position="565"/>
        <end position="654"/>
    </location>
</feature>
<dbReference type="Gene3D" id="3.40.50.10190">
    <property type="entry name" value="BRCT domain"/>
    <property type="match status" value="2"/>
</dbReference>
<dbReference type="AlphaFoldDB" id="A0A0D9VA31"/>
<evidence type="ECO:0000256" key="4">
    <source>
        <dbReference type="SAM" id="MobiDB-lite"/>
    </source>
</evidence>
<reference evidence="7" key="2">
    <citation type="submission" date="2013-12" db="EMBL/GenBank/DDBJ databases">
        <authorList>
            <person name="Yu Y."/>
            <person name="Lee S."/>
            <person name="de Baynast K."/>
            <person name="Wissotski M."/>
            <person name="Liu L."/>
            <person name="Talag J."/>
            <person name="Goicoechea J."/>
            <person name="Angelova A."/>
            <person name="Jetty R."/>
            <person name="Kudrna D."/>
            <person name="Golser W."/>
            <person name="Rivera L."/>
            <person name="Zhang J."/>
            <person name="Wing R."/>
        </authorList>
    </citation>
    <scope>NUCLEOTIDE SEQUENCE</scope>
</reference>
<dbReference type="STRING" id="77586.A0A0D9VA31"/>
<evidence type="ECO:0000259" key="5">
    <source>
        <dbReference type="PROSITE" id="PS50172"/>
    </source>
</evidence>
<dbReference type="PANTHER" id="PTHR23196">
    <property type="entry name" value="PAX TRANSCRIPTION ACTIVATION DOMAIN INTERACTING PROTEIN"/>
    <property type="match status" value="1"/>
</dbReference>
<feature type="region of interest" description="Disordered" evidence="4">
    <location>
        <begin position="1"/>
        <end position="29"/>
    </location>
</feature>
<organism evidence="6 7">
    <name type="scientific">Leersia perrieri</name>
    <dbReference type="NCBI Taxonomy" id="77586"/>
    <lineage>
        <taxon>Eukaryota</taxon>
        <taxon>Viridiplantae</taxon>
        <taxon>Streptophyta</taxon>
        <taxon>Embryophyta</taxon>
        <taxon>Tracheophyta</taxon>
        <taxon>Spermatophyta</taxon>
        <taxon>Magnoliopsida</taxon>
        <taxon>Liliopsida</taxon>
        <taxon>Poales</taxon>
        <taxon>Poaceae</taxon>
        <taxon>BOP clade</taxon>
        <taxon>Oryzoideae</taxon>
        <taxon>Oryzeae</taxon>
        <taxon>Oryzinae</taxon>
        <taxon>Leersia</taxon>
    </lineage>
</organism>
<proteinExistence type="predicted"/>
<evidence type="ECO:0000313" key="7">
    <source>
        <dbReference type="Proteomes" id="UP000032180"/>
    </source>
</evidence>
<dbReference type="Proteomes" id="UP000032180">
    <property type="component" value="Chromosome 1"/>
</dbReference>
<feature type="compositionally biased region" description="Basic and acidic residues" evidence="4">
    <location>
        <begin position="1"/>
        <end position="10"/>
    </location>
</feature>
<dbReference type="InterPro" id="IPR051579">
    <property type="entry name" value="DDR_Transcriptional_Reg"/>
</dbReference>
<dbReference type="Gramene" id="LPERR01G37880.1">
    <property type="protein sequence ID" value="LPERR01G37880.1"/>
    <property type="gene ID" value="LPERR01G37880"/>
</dbReference>
<dbReference type="Pfam" id="PF16770">
    <property type="entry name" value="RTT107_BRCT_5"/>
    <property type="match status" value="1"/>
</dbReference>
<dbReference type="SMART" id="SM00292">
    <property type="entry name" value="BRCT"/>
    <property type="match status" value="2"/>
</dbReference>
<dbReference type="InterPro" id="IPR036420">
    <property type="entry name" value="BRCT_dom_sf"/>
</dbReference>
<name>A0A0D9VA31_9ORYZ</name>
<dbReference type="CDD" id="cd17744">
    <property type="entry name" value="BRCT_MDC1_rpt1"/>
    <property type="match status" value="1"/>
</dbReference>
<dbReference type="GO" id="GO:0005634">
    <property type="term" value="C:nucleus"/>
    <property type="evidence" value="ECO:0007669"/>
    <property type="project" value="UniProtKB-SubCell"/>
</dbReference>
<dbReference type="InterPro" id="IPR001357">
    <property type="entry name" value="BRCT_dom"/>
</dbReference>
<protein>
    <recommendedName>
        <fullName evidence="5">BRCT domain-containing protein</fullName>
    </recommendedName>
</protein>